<keyword evidence="3" id="KW-1185">Reference proteome</keyword>
<evidence type="ECO:0000313" key="3">
    <source>
        <dbReference type="Proteomes" id="UP000185766"/>
    </source>
</evidence>
<dbReference type="Gene3D" id="2.50.20.10">
    <property type="entry name" value="Lipoprotein localisation LolA/LolB/LppX"/>
    <property type="match status" value="1"/>
</dbReference>
<dbReference type="STRING" id="1429083.GCA_001885685_02456"/>
<feature type="signal peptide" evidence="1">
    <location>
        <begin position="1"/>
        <end position="24"/>
    </location>
</feature>
<proteinExistence type="predicted"/>
<dbReference type="Proteomes" id="UP000185766">
    <property type="component" value="Unassembled WGS sequence"/>
</dbReference>
<dbReference type="AlphaFoldDB" id="A0A1H7F9R2"/>
<name>A0A1H7F9R2_9GAMM</name>
<dbReference type="CDD" id="cd16329">
    <property type="entry name" value="LolA_like"/>
    <property type="match status" value="1"/>
</dbReference>
<organism evidence="2 3">
    <name type="scientific">Atopomonas hussainii</name>
    <dbReference type="NCBI Taxonomy" id="1429083"/>
    <lineage>
        <taxon>Bacteria</taxon>
        <taxon>Pseudomonadati</taxon>
        <taxon>Pseudomonadota</taxon>
        <taxon>Gammaproteobacteria</taxon>
        <taxon>Pseudomonadales</taxon>
        <taxon>Pseudomonadaceae</taxon>
        <taxon>Atopomonas</taxon>
    </lineage>
</organism>
<evidence type="ECO:0008006" key="4">
    <source>
        <dbReference type="Google" id="ProtNLM"/>
    </source>
</evidence>
<keyword evidence="1" id="KW-0732">Signal</keyword>
<sequence>MNTTILVRALGAFACGLLAASAQAKVSSEEAAQLGANLTPLGAEQAGNAAGTIPPWQGGLQQQADAYVEGEGYRDPYASDQPLFTIDNANAAQYREQLSPGQIAMLQRYPKTWRLPVYPTRRSASYPDKVYQAAKANALSAQLLDSGNGLANFSLATPFPVPKSALEVLWNHLVRYRGDSVKRFYAQAVPQQNGSFFVSSIEDLFLFNPAAGDQSQANGNVLFYFRQSVLAPARLAGTELLVHETVNQVQEPRLAWLYAAGQRRVRRTPNVAYDSPGTASDGMRTTDNFDMFSGAPDKYDWQLLGKREQYVPYNSYKFASKKNRYAEMIQAGHVNPDLLRYEPHRVWHVRATLKAGQRHQYKTRDFYFDEDSYQLLVIDHYDNRDNLWRVAESYTINYYDQPLLWTAGDAVYDLTNGRYVMGILSNQEPRAQFGVALSPNDFTPAQLRRESRR</sequence>
<protein>
    <recommendedName>
        <fullName evidence="4">DUF1329 domain-containing protein</fullName>
    </recommendedName>
</protein>
<reference evidence="2 3" key="1">
    <citation type="submission" date="2016-10" db="EMBL/GenBank/DDBJ databases">
        <authorList>
            <person name="de Groot N.N."/>
        </authorList>
    </citation>
    <scope>NUCLEOTIDE SEQUENCE [LARGE SCALE GENOMIC DNA]</scope>
    <source>
        <strain evidence="2 3">JCM 19513</strain>
    </source>
</reference>
<dbReference type="InterPro" id="IPR010752">
    <property type="entry name" value="DUF1329"/>
</dbReference>
<dbReference type="EMBL" id="FOAS01000001">
    <property type="protein sequence ID" value="SEK20760.1"/>
    <property type="molecule type" value="Genomic_DNA"/>
</dbReference>
<evidence type="ECO:0000313" key="2">
    <source>
        <dbReference type="EMBL" id="SEK20760.1"/>
    </source>
</evidence>
<gene>
    <name evidence="2" type="ORF">SAMN05216214_10199</name>
</gene>
<feature type="chain" id="PRO_5010252962" description="DUF1329 domain-containing protein" evidence="1">
    <location>
        <begin position="25"/>
        <end position="453"/>
    </location>
</feature>
<evidence type="ECO:0000256" key="1">
    <source>
        <dbReference type="SAM" id="SignalP"/>
    </source>
</evidence>
<dbReference type="Pfam" id="PF07044">
    <property type="entry name" value="DUF1329"/>
    <property type="match status" value="1"/>
</dbReference>
<accession>A0A1H7F9R2</accession>
<dbReference type="RefSeq" id="WP_074864037.1">
    <property type="nucleotide sequence ID" value="NZ_FOAS01000001.1"/>
</dbReference>